<dbReference type="AlphaFoldDB" id="A0A0D3G1Y4"/>
<proteinExistence type="predicted"/>
<dbReference type="Gramene" id="OBART04G30290.1">
    <property type="protein sequence ID" value="OBART04G30290.1"/>
    <property type="gene ID" value="OBART04G30290"/>
</dbReference>
<evidence type="ECO:0000313" key="2">
    <source>
        <dbReference type="Proteomes" id="UP000026960"/>
    </source>
</evidence>
<reference evidence="1" key="2">
    <citation type="submission" date="2015-03" db="UniProtKB">
        <authorList>
            <consortium name="EnsemblPlants"/>
        </authorList>
    </citation>
    <scope>IDENTIFICATION</scope>
</reference>
<dbReference type="HOGENOM" id="CLU_2137313_0_0_1"/>
<evidence type="ECO:0000313" key="1">
    <source>
        <dbReference type="EnsemblPlants" id="OBART04G30290.1"/>
    </source>
</evidence>
<name>A0A0D3G1Y4_9ORYZ</name>
<dbReference type="EnsemblPlants" id="OBART04G30290.1">
    <property type="protein sequence ID" value="OBART04G30290.1"/>
    <property type="gene ID" value="OBART04G30290"/>
</dbReference>
<reference evidence="1" key="1">
    <citation type="journal article" date="2009" name="Rice">
        <title>De Novo Next Generation Sequencing of Plant Genomes.</title>
        <authorList>
            <person name="Rounsley S."/>
            <person name="Marri P.R."/>
            <person name="Yu Y."/>
            <person name="He R."/>
            <person name="Sisneros N."/>
            <person name="Goicoechea J.L."/>
            <person name="Lee S.J."/>
            <person name="Angelova A."/>
            <person name="Kudrna D."/>
            <person name="Luo M."/>
            <person name="Affourtit J."/>
            <person name="Desany B."/>
            <person name="Knight J."/>
            <person name="Niazi F."/>
            <person name="Egholm M."/>
            <person name="Wing R.A."/>
        </authorList>
    </citation>
    <scope>NUCLEOTIDE SEQUENCE [LARGE SCALE GENOMIC DNA]</scope>
    <source>
        <strain evidence="1">cv. IRGC 105608</strain>
    </source>
</reference>
<protein>
    <submittedName>
        <fullName evidence="1">Uncharacterized protein</fullName>
    </submittedName>
</protein>
<sequence>MDIYPLRQTVKKKYFKQIDRDLNANASGAEDEIQMMVEARNIKDHPEKGQRGVKLLRENEKDWACSTALLSTAGSNSGAKMHFRNLKNEGLIHRASLQLSIRPVPGDADQKMD</sequence>
<accession>A0A0D3G1Y4</accession>
<organism evidence="1">
    <name type="scientific">Oryza barthii</name>
    <dbReference type="NCBI Taxonomy" id="65489"/>
    <lineage>
        <taxon>Eukaryota</taxon>
        <taxon>Viridiplantae</taxon>
        <taxon>Streptophyta</taxon>
        <taxon>Embryophyta</taxon>
        <taxon>Tracheophyta</taxon>
        <taxon>Spermatophyta</taxon>
        <taxon>Magnoliopsida</taxon>
        <taxon>Liliopsida</taxon>
        <taxon>Poales</taxon>
        <taxon>Poaceae</taxon>
        <taxon>BOP clade</taxon>
        <taxon>Oryzoideae</taxon>
        <taxon>Oryzeae</taxon>
        <taxon>Oryzinae</taxon>
        <taxon>Oryza</taxon>
    </lineage>
</organism>
<keyword evidence="2" id="KW-1185">Reference proteome</keyword>
<dbReference type="PaxDb" id="65489-OBART04G30290.1"/>
<dbReference type="Proteomes" id="UP000026960">
    <property type="component" value="Chromosome 4"/>
</dbReference>